<dbReference type="PANTHER" id="PTHR24346">
    <property type="entry name" value="MAP/MICROTUBULE AFFINITY-REGULATING KINASE"/>
    <property type="match status" value="1"/>
</dbReference>
<organism evidence="11 12">
    <name type="scientific">Bambusicola thoracicus</name>
    <name type="common">Chinese bamboo-partridge</name>
    <name type="synonym">Perdix thoracica</name>
    <dbReference type="NCBI Taxonomy" id="9083"/>
    <lineage>
        <taxon>Eukaryota</taxon>
        <taxon>Metazoa</taxon>
        <taxon>Chordata</taxon>
        <taxon>Craniata</taxon>
        <taxon>Vertebrata</taxon>
        <taxon>Euteleostomi</taxon>
        <taxon>Archelosauria</taxon>
        <taxon>Archosauria</taxon>
        <taxon>Dinosauria</taxon>
        <taxon>Saurischia</taxon>
        <taxon>Theropoda</taxon>
        <taxon>Coelurosauria</taxon>
        <taxon>Aves</taxon>
        <taxon>Neognathae</taxon>
        <taxon>Galloanserae</taxon>
        <taxon>Galliformes</taxon>
        <taxon>Phasianidae</taxon>
        <taxon>Perdicinae</taxon>
        <taxon>Bambusicola</taxon>
    </lineage>
</organism>
<dbReference type="EMBL" id="PPHD01062431">
    <property type="protein sequence ID" value="POI22021.1"/>
    <property type="molecule type" value="Genomic_DNA"/>
</dbReference>
<protein>
    <recommendedName>
        <fullName evidence="1">non-specific serine/threonine protein kinase</fullName>
        <ecNumber evidence="1">2.7.11.1</ecNumber>
    </recommendedName>
</protein>
<gene>
    <name evidence="11" type="ORF">CIB84_014231</name>
</gene>
<evidence type="ECO:0000256" key="1">
    <source>
        <dbReference type="ARBA" id="ARBA00012513"/>
    </source>
</evidence>
<dbReference type="GO" id="GO:0005737">
    <property type="term" value="C:cytoplasm"/>
    <property type="evidence" value="ECO:0007669"/>
    <property type="project" value="TreeGrafter"/>
</dbReference>
<accession>A0A2P4SD44</accession>
<dbReference type="PROSITE" id="PS50011">
    <property type="entry name" value="PROTEIN_KINASE_DOM"/>
    <property type="match status" value="1"/>
</dbReference>
<keyword evidence="2" id="KW-0723">Serine/threonine-protein kinase</keyword>
<dbReference type="InterPro" id="IPR000719">
    <property type="entry name" value="Prot_kinase_dom"/>
</dbReference>
<evidence type="ECO:0000313" key="12">
    <source>
        <dbReference type="Proteomes" id="UP000237246"/>
    </source>
</evidence>
<keyword evidence="3" id="KW-0808">Transferase</keyword>
<feature type="non-terminal residue" evidence="11">
    <location>
        <position position="142"/>
    </location>
</feature>
<dbReference type="FunFam" id="3.30.200.20:FF:000003">
    <property type="entry name" value="Non-specific serine/threonine protein kinase"/>
    <property type="match status" value="1"/>
</dbReference>
<evidence type="ECO:0000256" key="9">
    <source>
        <dbReference type="PROSITE-ProRule" id="PRU10141"/>
    </source>
</evidence>
<dbReference type="GO" id="GO:0004674">
    <property type="term" value="F:protein serine/threonine kinase activity"/>
    <property type="evidence" value="ECO:0007669"/>
    <property type="project" value="UniProtKB-KW"/>
</dbReference>
<evidence type="ECO:0000256" key="7">
    <source>
        <dbReference type="ARBA" id="ARBA00047899"/>
    </source>
</evidence>
<evidence type="ECO:0000313" key="11">
    <source>
        <dbReference type="EMBL" id="POI22021.1"/>
    </source>
</evidence>
<evidence type="ECO:0000256" key="5">
    <source>
        <dbReference type="ARBA" id="ARBA00022777"/>
    </source>
</evidence>
<proteinExistence type="predicted"/>
<evidence type="ECO:0000256" key="6">
    <source>
        <dbReference type="ARBA" id="ARBA00022840"/>
    </source>
</evidence>
<dbReference type="Gene3D" id="1.10.510.10">
    <property type="entry name" value="Transferase(Phosphotransferase) domain 1"/>
    <property type="match status" value="1"/>
</dbReference>
<dbReference type="GO" id="GO:0005524">
    <property type="term" value="F:ATP binding"/>
    <property type="evidence" value="ECO:0007669"/>
    <property type="project" value="UniProtKB-UniRule"/>
</dbReference>
<dbReference type="OrthoDB" id="193931at2759"/>
<feature type="binding site" evidence="9">
    <location>
        <position position="42"/>
    </location>
    <ligand>
        <name>ATP</name>
        <dbReference type="ChEBI" id="CHEBI:30616"/>
    </ligand>
</feature>
<keyword evidence="6 9" id="KW-0067">ATP-binding</keyword>
<sequence length="142" mass="16254">MSVSDYEEILKYYELRETIGTGGFAKVKLGRHLLTGEKVAIKIMDKVALGDDLPRVKTEIDAMKNLSHQHVCRLYHVIETSKKIFMVLEYCPGGELFDYIVSKDRLSEEEARVFFRQIVSAIAYVHSQGYAHRDLKPVSLNC</sequence>
<evidence type="ECO:0000259" key="10">
    <source>
        <dbReference type="PROSITE" id="PS50011"/>
    </source>
</evidence>
<comment type="caution">
    <text evidence="11">The sequence shown here is derived from an EMBL/GenBank/DDBJ whole genome shotgun (WGS) entry which is preliminary data.</text>
</comment>
<evidence type="ECO:0000256" key="8">
    <source>
        <dbReference type="ARBA" id="ARBA00048679"/>
    </source>
</evidence>
<name>A0A2P4SD44_BAMTH</name>
<dbReference type="InterPro" id="IPR017441">
    <property type="entry name" value="Protein_kinase_ATP_BS"/>
</dbReference>
<feature type="domain" description="Protein kinase" evidence="10">
    <location>
        <begin position="13"/>
        <end position="142"/>
    </location>
</feature>
<comment type="catalytic activity">
    <reaction evidence="8">
        <text>L-seryl-[protein] + ATP = O-phospho-L-seryl-[protein] + ADP + H(+)</text>
        <dbReference type="Rhea" id="RHEA:17989"/>
        <dbReference type="Rhea" id="RHEA-COMP:9863"/>
        <dbReference type="Rhea" id="RHEA-COMP:11604"/>
        <dbReference type="ChEBI" id="CHEBI:15378"/>
        <dbReference type="ChEBI" id="CHEBI:29999"/>
        <dbReference type="ChEBI" id="CHEBI:30616"/>
        <dbReference type="ChEBI" id="CHEBI:83421"/>
        <dbReference type="ChEBI" id="CHEBI:456216"/>
        <dbReference type="EC" id="2.7.11.1"/>
    </reaction>
</comment>
<dbReference type="InterPro" id="IPR011009">
    <property type="entry name" value="Kinase-like_dom_sf"/>
</dbReference>
<dbReference type="PROSITE" id="PS00107">
    <property type="entry name" value="PROTEIN_KINASE_ATP"/>
    <property type="match status" value="1"/>
</dbReference>
<evidence type="ECO:0000256" key="4">
    <source>
        <dbReference type="ARBA" id="ARBA00022741"/>
    </source>
</evidence>
<dbReference type="Pfam" id="PF00069">
    <property type="entry name" value="Pkinase"/>
    <property type="match status" value="1"/>
</dbReference>
<evidence type="ECO:0000256" key="2">
    <source>
        <dbReference type="ARBA" id="ARBA00022527"/>
    </source>
</evidence>
<keyword evidence="12" id="KW-1185">Reference proteome</keyword>
<dbReference type="EC" id="2.7.11.1" evidence="1"/>
<dbReference type="GO" id="GO:0035556">
    <property type="term" value="P:intracellular signal transduction"/>
    <property type="evidence" value="ECO:0007669"/>
    <property type="project" value="TreeGrafter"/>
</dbReference>
<evidence type="ECO:0000256" key="3">
    <source>
        <dbReference type="ARBA" id="ARBA00022679"/>
    </source>
</evidence>
<dbReference type="SUPFAM" id="SSF56112">
    <property type="entry name" value="Protein kinase-like (PK-like)"/>
    <property type="match status" value="1"/>
</dbReference>
<keyword evidence="4 9" id="KW-0547">Nucleotide-binding</keyword>
<dbReference type="PANTHER" id="PTHR24346:SF30">
    <property type="entry name" value="MATERNAL EMBRYONIC LEUCINE ZIPPER KINASE"/>
    <property type="match status" value="1"/>
</dbReference>
<keyword evidence="5" id="KW-0418">Kinase</keyword>
<comment type="catalytic activity">
    <reaction evidence="7">
        <text>L-threonyl-[protein] + ATP = O-phospho-L-threonyl-[protein] + ADP + H(+)</text>
        <dbReference type="Rhea" id="RHEA:46608"/>
        <dbReference type="Rhea" id="RHEA-COMP:11060"/>
        <dbReference type="Rhea" id="RHEA-COMP:11605"/>
        <dbReference type="ChEBI" id="CHEBI:15378"/>
        <dbReference type="ChEBI" id="CHEBI:30013"/>
        <dbReference type="ChEBI" id="CHEBI:30616"/>
        <dbReference type="ChEBI" id="CHEBI:61977"/>
        <dbReference type="ChEBI" id="CHEBI:456216"/>
        <dbReference type="EC" id="2.7.11.1"/>
    </reaction>
</comment>
<reference evidence="11 12" key="1">
    <citation type="submission" date="2018-01" db="EMBL/GenBank/DDBJ databases">
        <title>Comparison of the Chinese Bamboo Partridge and Red Junglefowl genome sequences highlights the importance of demography in genome evolution.</title>
        <authorList>
            <person name="Tiley G.P."/>
            <person name="Kimball R.T."/>
            <person name="Braun E.L."/>
            <person name="Burleigh J.G."/>
        </authorList>
    </citation>
    <scope>NUCLEOTIDE SEQUENCE [LARGE SCALE GENOMIC DNA]</scope>
    <source>
        <strain evidence="11">RTK389</strain>
        <tissue evidence="11">Blood</tissue>
    </source>
</reference>
<dbReference type="Proteomes" id="UP000237246">
    <property type="component" value="Unassembled WGS sequence"/>
</dbReference>
<dbReference type="FunFam" id="1.10.510.10:FF:000571">
    <property type="entry name" value="Maternal embryonic leucine zipper kinase"/>
    <property type="match status" value="1"/>
</dbReference>
<dbReference type="AlphaFoldDB" id="A0A2P4SD44"/>